<evidence type="ECO:0000313" key="4">
    <source>
        <dbReference type="EMBL" id="OXA84544.1"/>
    </source>
</evidence>
<dbReference type="InterPro" id="IPR006680">
    <property type="entry name" value="Amidohydro-rel"/>
</dbReference>
<dbReference type="SUPFAM" id="SSF51556">
    <property type="entry name" value="Metallo-dependent hydrolases"/>
    <property type="match status" value="1"/>
</dbReference>
<evidence type="ECO:0000313" key="3">
    <source>
        <dbReference type="EMBL" id="KIO54520.1"/>
    </source>
</evidence>
<dbReference type="RefSeq" id="WP_041515613.1">
    <property type="nucleotide sequence ID" value="NZ_JPRK01000002.1"/>
</dbReference>
<dbReference type="Proteomes" id="UP000198302">
    <property type="component" value="Unassembled WGS sequence"/>
</dbReference>
<dbReference type="Gene3D" id="3.20.20.140">
    <property type="entry name" value="Metal-dependent hydrolases"/>
    <property type="match status" value="1"/>
</dbReference>
<evidence type="ECO:0000313" key="5">
    <source>
        <dbReference type="Proteomes" id="UP000032061"/>
    </source>
</evidence>
<dbReference type="AlphaFoldDB" id="A0A0D0ENE8"/>
<comment type="caution">
    <text evidence="3">The sequence shown here is derived from an EMBL/GenBank/DDBJ whole genome shotgun (WGS) entry which is preliminary data.</text>
</comment>
<dbReference type="GO" id="GO:0016787">
    <property type="term" value="F:hydrolase activity"/>
    <property type="evidence" value="ECO:0007669"/>
    <property type="project" value="UniProtKB-KW"/>
</dbReference>
<dbReference type="InterPro" id="IPR032466">
    <property type="entry name" value="Metal_Hydrolase"/>
</dbReference>
<dbReference type="STRING" id="37752.IW18_00415"/>
<keyword evidence="3" id="KW-0378">Hydrolase</keyword>
<dbReference type="Pfam" id="PF04909">
    <property type="entry name" value="Amidohydro_2"/>
    <property type="match status" value="1"/>
</dbReference>
<dbReference type="PANTHER" id="PTHR43569">
    <property type="entry name" value="AMIDOHYDROLASE"/>
    <property type="match status" value="1"/>
</dbReference>
<reference evidence="3 5" key="1">
    <citation type="submission" date="2015-01" db="EMBL/GenBank/DDBJ databases">
        <title>Genome of Flavobacterium hibernum DSM 12611.</title>
        <authorList>
            <person name="Stropko S.J."/>
            <person name="Pipes S.E."/>
            <person name="Newman J.D."/>
        </authorList>
    </citation>
    <scope>NUCLEOTIDE SEQUENCE [LARGE SCALE GENOMIC DNA]</scope>
    <source>
        <strain evidence="3 5">DSM 12611</strain>
    </source>
</reference>
<dbReference type="Proteomes" id="UP000032061">
    <property type="component" value="Unassembled WGS sequence"/>
</dbReference>
<accession>A0A0D0ENE8</accession>
<feature type="domain" description="Amidohydrolase-related" evidence="2">
    <location>
        <begin position="3"/>
        <end position="275"/>
    </location>
</feature>
<evidence type="ECO:0000259" key="2">
    <source>
        <dbReference type="Pfam" id="PF04909"/>
    </source>
</evidence>
<sequence length="277" mass="32461">MKIDSHQHFWKYNPVKDAWITEEMKVIQKDFLPTDLKPLLIENQVDGCVAVQADQSEKETRFLLELAKDNDFIKGIVGWVDLCAENIDERLEYFYKYKKLKGFRHIIQAEADLDFMLSERFLNGISKLEKYKFTYDILIFPKHLENAAKLVERFPNQNFVVDHLAKPDFKNKEFSEWEKGIKAIAKYPNVMCKVSGLVTEADWNNWTATDFMYCLDVVTEAFGIDRLMFGSDWPVSLLAASYADSCDIAEQYFSKFSKGDQDKFWSKNAINFYQLHE</sequence>
<gene>
    <name evidence="4" type="ORF">B0A73_19560</name>
    <name evidence="3" type="ORF">IW18_00415</name>
</gene>
<name>A0A0D0ENE8_9FLAO</name>
<proteinExistence type="inferred from homology"/>
<keyword evidence="6" id="KW-1185">Reference proteome</keyword>
<dbReference type="PANTHER" id="PTHR43569:SF2">
    <property type="entry name" value="AMIDOHYDROLASE-RELATED DOMAIN-CONTAINING PROTEIN"/>
    <property type="match status" value="1"/>
</dbReference>
<protein>
    <submittedName>
        <fullName evidence="3">Amidohydrolase</fullName>
    </submittedName>
</protein>
<dbReference type="OrthoDB" id="5450317at2"/>
<organism evidence="3 5">
    <name type="scientific">Flavobacterium hibernum</name>
    <dbReference type="NCBI Taxonomy" id="37752"/>
    <lineage>
        <taxon>Bacteria</taxon>
        <taxon>Pseudomonadati</taxon>
        <taxon>Bacteroidota</taxon>
        <taxon>Flavobacteriia</taxon>
        <taxon>Flavobacteriales</taxon>
        <taxon>Flavobacteriaceae</taxon>
        <taxon>Flavobacterium</taxon>
    </lineage>
</organism>
<dbReference type="EMBL" id="MUGX01000030">
    <property type="protein sequence ID" value="OXA84544.1"/>
    <property type="molecule type" value="Genomic_DNA"/>
</dbReference>
<dbReference type="EMBL" id="JPRK01000002">
    <property type="protein sequence ID" value="KIO54520.1"/>
    <property type="molecule type" value="Genomic_DNA"/>
</dbReference>
<comment type="similarity">
    <text evidence="1">Belongs to the metallo-dependent hydrolases superfamily.</text>
</comment>
<dbReference type="InterPro" id="IPR052350">
    <property type="entry name" value="Metallo-dep_Lactonases"/>
</dbReference>
<evidence type="ECO:0000256" key="1">
    <source>
        <dbReference type="ARBA" id="ARBA00038310"/>
    </source>
</evidence>
<reference evidence="4 6" key="2">
    <citation type="submission" date="2016-11" db="EMBL/GenBank/DDBJ databases">
        <title>Whole genomes of Flavobacteriaceae.</title>
        <authorList>
            <person name="Stine C."/>
            <person name="Li C."/>
            <person name="Tadesse D."/>
        </authorList>
    </citation>
    <scope>NUCLEOTIDE SEQUENCE [LARGE SCALE GENOMIC DNA]</scope>
    <source>
        <strain evidence="4 6">ATCC 51468</strain>
    </source>
</reference>
<evidence type="ECO:0000313" key="6">
    <source>
        <dbReference type="Proteomes" id="UP000198302"/>
    </source>
</evidence>